<feature type="region of interest" description="Disordered" evidence="1">
    <location>
        <begin position="123"/>
        <end position="148"/>
    </location>
</feature>
<comment type="caution">
    <text evidence="2">The sequence shown here is derived from an EMBL/GenBank/DDBJ whole genome shotgun (WGS) entry which is preliminary data.</text>
</comment>
<feature type="compositionally biased region" description="Pro residues" evidence="1">
    <location>
        <begin position="137"/>
        <end position="148"/>
    </location>
</feature>
<accession>A0A177YGY4</accession>
<feature type="compositionally biased region" description="Low complexity" evidence="1">
    <location>
        <begin position="63"/>
        <end position="80"/>
    </location>
</feature>
<dbReference type="Proteomes" id="UP000077519">
    <property type="component" value="Unassembled WGS sequence"/>
</dbReference>
<evidence type="ECO:0000256" key="1">
    <source>
        <dbReference type="SAM" id="MobiDB-lite"/>
    </source>
</evidence>
<protein>
    <submittedName>
        <fullName evidence="2">Uncharacterized protein</fullName>
    </submittedName>
</protein>
<keyword evidence="3" id="KW-1185">Reference proteome</keyword>
<reference evidence="2 3" key="1">
    <citation type="submission" date="2016-03" db="EMBL/GenBank/DDBJ databases">
        <title>Genome sequence of Rhodococcus kyotonensis KB10.</title>
        <authorList>
            <person name="Jeong H."/>
            <person name="Hong C.E."/>
            <person name="Jo S.H."/>
            <person name="Park J.M."/>
        </authorList>
    </citation>
    <scope>NUCLEOTIDE SEQUENCE [LARGE SCALE GENOMIC DNA]</scope>
    <source>
        <strain evidence="2 3">KB10</strain>
    </source>
</reference>
<name>A0A177YGY4_9NOCA</name>
<organism evidence="2 3">
    <name type="scientific">Rhodococcoides kyotonense</name>
    <dbReference type="NCBI Taxonomy" id="398843"/>
    <lineage>
        <taxon>Bacteria</taxon>
        <taxon>Bacillati</taxon>
        <taxon>Actinomycetota</taxon>
        <taxon>Actinomycetes</taxon>
        <taxon>Mycobacteriales</taxon>
        <taxon>Nocardiaceae</taxon>
        <taxon>Rhodococcoides</taxon>
    </lineage>
</organism>
<evidence type="ECO:0000313" key="2">
    <source>
        <dbReference type="EMBL" id="OAK54773.1"/>
    </source>
</evidence>
<feature type="compositionally biased region" description="Pro residues" evidence="1">
    <location>
        <begin position="81"/>
        <end position="92"/>
    </location>
</feature>
<dbReference type="AlphaFoldDB" id="A0A177YGY4"/>
<feature type="region of interest" description="Disordered" evidence="1">
    <location>
        <begin position="61"/>
        <end position="92"/>
    </location>
</feature>
<gene>
    <name evidence="2" type="ORF">A3K89_05460</name>
</gene>
<dbReference type="EMBL" id="LVHI01000012">
    <property type="protein sequence ID" value="OAK54773.1"/>
    <property type="molecule type" value="Genomic_DNA"/>
</dbReference>
<evidence type="ECO:0000313" key="3">
    <source>
        <dbReference type="Proteomes" id="UP000077519"/>
    </source>
</evidence>
<dbReference type="RefSeq" id="WP_068425602.1">
    <property type="nucleotide sequence ID" value="NZ_LVHI01000012.1"/>
</dbReference>
<proteinExistence type="predicted"/>
<sequence length="215" mass="21955">MNYSTIDDDTRHLGCSGGLMPYRTGRVPLARRRLRSSAMILLAGASLYGITACTAGARDVAEPTPVVETTSPTTVASSTPTPAPTTPSTPPPLIPPSVVATAEPIPSVDYDVPALPPFATTEYVPAPPVDNGITTPSPAPPEPSMPPPNPVDSRGFPLGTTCGAVSCTSPDGVTFVNPDAVPNFGTQPFDQLCEQTVCSPSFPLTPGLPSTGSAG</sequence>